<accession>A0A9W6S645</accession>
<evidence type="ECO:0000313" key="1">
    <source>
        <dbReference type="EMBL" id="GLY87764.1"/>
    </source>
</evidence>
<dbReference type="RefSeq" id="WP_285577085.1">
    <property type="nucleotide sequence ID" value="NZ_BSTK01000009.1"/>
</dbReference>
<organism evidence="1 2">
    <name type="scientific">Actinoallomurus iriomotensis</name>
    <dbReference type="NCBI Taxonomy" id="478107"/>
    <lineage>
        <taxon>Bacteria</taxon>
        <taxon>Bacillati</taxon>
        <taxon>Actinomycetota</taxon>
        <taxon>Actinomycetes</taxon>
        <taxon>Streptosporangiales</taxon>
        <taxon>Thermomonosporaceae</taxon>
        <taxon>Actinoallomurus</taxon>
    </lineage>
</organism>
<protein>
    <submittedName>
        <fullName evidence="1">Uncharacterized protein</fullName>
    </submittedName>
</protein>
<sequence length="82" mass="8892">MANEPIKSGDASMFPMDAETKVEVLAEILNDLIAELVNDGRMTLTEERAWRGATDAVVLDRPELATPGGQVVAEAERFLFSA</sequence>
<gene>
    <name evidence="1" type="ORF">Airi02_056930</name>
</gene>
<dbReference type="EMBL" id="BSTK01000009">
    <property type="protein sequence ID" value="GLY87764.1"/>
    <property type="molecule type" value="Genomic_DNA"/>
</dbReference>
<reference evidence="1" key="1">
    <citation type="submission" date="2023-03" db="EMBL/GenBank/DDBJ databases">
        <title>Actinoallomurus iriomotensis NBRC 103684.</title>
        <authorList>
            <person name="Ichikawa N."/>
            <person name="Sato H."/>
            <person name="Tonouchi N."/>
        </authorList>
    </citation>
    <scope>NUCLEOTIDE SEQUENCE</scope>
    <source>
        <strain evidence="1">NBRC 103684</strain>
    </source>
</reference>
<proteinExistence type="predicted"/>
<keyword evidence="2" id="KW-1185">Reference proteome</keyword>
<dbReference type="Proteomes" id="UP001165074">
    <property type="component" value="Unassembled WGS sequence"/>
</dbReference>
<name>A0A9W6S645_9ACTN</name>
<comment type="caution">
    <text evidence="1">The sequence shown here is derived from an EMBL/GenBank/DDBJ whole genome shotgun (WGS) entry which is preliminary data.</text>
</comment>
<evidence type="ECO:0000313" key="2">
    <source>
        <dbReference type="Proteomes" id="UP001165074"/>
    </source>
</evidence>
<dbReference type="AlphaFoldDB" id="A0A9W6S645"/>